<keyword evidence="2" id="KW-1185">Reference proteome</keyword>
<protein>
    <submittedName>
        <fullName evidence="1">Uncharacterized protein</fullName>
    </submittedName>
</protein>
<comment type="caution">
    <text evidence="1">The sequence shown here is derived from an EMBL/GenBank/DDBJ whole genome shotgun (WGS) entry which is preliminary data.</text>
</comment>
<dbReference type="EMBL" id="CAJNOC010007629">
    <property type="protein sequence ID" value="CAF1102297.1"/>
    <property type="molecule type" value="Genomic_DNA"/>
</dbReference>
<feature type="non-terminal residue" evidence="1">
    <location>
        <position position="1"/>
    </location>
</feature>
<dbReference type="SUPFAM" id="SSF48452">
    <property type="entry name" value="TPR-like"/>
    <property type="match status" value="1"/>
</dbReference>
<proteinExistence type="predicted"/>
<dbReference type="AlphaFoldDB" id="A0A814P3J9"/>
<dbReference type="OrthoDB" id="381520at2759"/>
<name>A0A814P3J9_9BILA</name>
<dbReference type="Proteomes" id="UP000663879">
    <property type="component" value="Unassembled WGS sequence"/>
</dbReference>
<dbReference type="Gene3D" id="1.25.40.10">
    <property type="entry name" value="Tetratricopeptide repeat domain"/>
    <property type="match status" value="1"/>
</dbReference>
<accession>A0A814P3J9</accession>
<gene>
    <name evidence="1" type="ORF">OXX778_LOCUS21213</name>
</gene>
<organism evidence="1 2">
    <name type="scientific">Brachionus calyciflorus</name>
    <dbReference type="NCBI Taxonomy" id="104777"/>
    <lineage>
        <taxon>Eukaryota</taxon>
        <taxon>Metazoa</taxon>
        <taxon>Spiralia</taxon>
        <taxon>Gnathifera</taxon>
        <taxon>Rotifera</taxon>
        <taxon>Eurotatoria</taxon>
        <taxon>Monogononta</taxon>
        <taxon>Pseudotrocha</taxon>
        <taxon>Ploima</taxon>
        <taxon>Brachionidae</taxon>
        <taxon>Brachionus</taxon>
    </lineage>
</organism>
<reference evidence="1" key="1">
    <citation type="submission" date="2021-02" db="EMBL/GenBank/DDBJ databases">
        <authorList>
            <person name="Nowell W R."/>
        </authorList>
    </citation>
    <scope>NUCLEOTIDE SEQUENCE</scope>
    <source>
        <strain evidence="1">Ploen Becks lab</strain>
    </source>
</reference>
<sequence length="129" mass="15889">EKLEQNQEDEIHEHLSILNNENKYKIENFDDIWLTVKKELKRYFEKKNYFKSLKEITREIYKILKRIKKTEDNELAKVIYDYANCLFWLSEYTSSKKYNNKAYEMRKRLYKNKDHSDIAQSLNNLAICY</sequence>
<evidence type="ECO:0000313" key="1">
    <source>
        <dbReference type="EMBL" id="CAF1102297.1"/>
    </source>
</evidence>
<dbReference type="InterPro" id="IPR011990">
    <property type="entry name" value="TPR-like_helical_dom_sf"/>
</dbReference>
<evidence type="ECO:0000313" key="2">
    <source>
        <dbReference type="Proteomes" id="UP000663879"/>
    </source>
</evidence>